<feature type="region of interest" description="Disordered" evidence="1">
    <location>
        <begin position="478"/>
        <end position="509"/>
    </location>
</feature>
<dbReference type="AlphaFoldDB" id="A0A841QHF3"/>
<evidence type="ECO:0000313" key="2">
    <source>
        <dbReference type="EMBL" id="MBB6457991.1"/>
    </source>
</evidence>
<evidence type="ECO:0000256" key="1">
    <source>
        <dbReference type="SAM" id="MobiDB-lite"/>
    </source>
</evidence>
<proteinExistence type="predicted"/>
<name>A0A841QHF3_9PROT</name>
<feature type="compositionally biased region" description="Pro residues" evidence="1">
    <location>
        <begin position="488"/>
        <end position="501"/>
    </location>
</feature>
<keyword evidence="3" id="KW-1185">Reference proteome</keyword>
<gene>
    <name evidence="2" type="ORF">HNR55_002595</name>
</gene>
<protein>
    <submittedName>
        <fullName evidence="2">Uncharacterized protein</fullName>
    </submittedName>
</protein>
<dbReference type="Proteomes" id="UP000578000">
    <property type="component" value="Unassembled WGS sequence"/>
</dbReference>
<accession>A0A841QHF3</accession>
<dbReference type="RefSeq" id="WP_166115948.1">
    <property type="nucleotide sequence ID" value="NZ_BAABDB010000024.1"/>
</dbReference>
<reference evidence="2 3" key="1">
    <citation type="submission" date="2020-08" db="EMBL/GenBank/DDBJ databases">
        <title>Genomic Encyclopedia of Type Strains, Phase IV (KMG-IV): sequencing the most valuable type-strain genomes for metagenomic binning, comparative biology and taxonomic classification.</title>
        <authorList>
            <person name="Goeker M."/>
        </authorList>
    </citation>
    <scope>NUCLEOTIDE SEQUENCE [LARGE SCALE GENOMIC DNA]</scope>
    <source>
        <strain evidence="2 3">DSM 4491</strain>
    </source>
</reference>
<dbReference type="EMBL" id="JACHIE010000013">
    <property type="protein sequence ID" value="MBB6457991.1"/>
    <property type="molecule type" value="Genomic_DNA"/>
</dbReference>
<comment type="caution">
    <text evidence="2">The sequence shown here is derived from an EMBL/GenBank/DDBJ whole genome shotgun (WGS) entry which is preliminary data.</text>
</comment>
<sequence length="509" mass="56216">MDALPQAADTLENPDNKVSSDVLLTAIAQAAKEFQPWYDQCEHIDKIFSLSRSIGGVSAYKDPDFDLFWSSTEILKPAIYARPPSPVVSTRFSIRDPFLDQVSEMLERALTTALDKTCVDAVMKGVRDDLILTGRGVSWIRFEDDGVNRVVVEHLEPRDFLHEPARKWAEVGWVARCAWMTKAEMRDRFGSDSGYANAAFTSSNDQRGMTDGSEKAPVWEVWSRVDDRVYWVAEGVSTILDSQEPFLALDSFFPCPKPAYATLKRKTLIPVPDYNRYSSTLDQINDLTGRIYGLLDQVRVRGLIPAGGDVGSAVQTLLDEADDDMMLIPVPASSLVGSGDMVNWLPLDMFANTVTGLIQARQQLISDFYELSGISDIMRGASDAQETLGAQQLKSQYGSVRVREKVDALVDHAQAICAIAGEIICANFSGEELLQMSLTKMPTDADIKKQVASIQAQSKAALVHIEQQAREVQAQMRVQRELQAGRPPQMPMQPQSGPPPQQITQGAPA</sequence>
<organism evidence="2 3">
    <name type="scientific">Acetobacter lovaniensis</name>
    <dbReference type="NCBI Taxonomy" id="104100"/>
    <lineage>
        <taxon>Bacteria</taxon>
        <taxon>Pseudomonadati</taxon>
        <taxon>Pseudomonadota</taxon>
        <taxon>Alphaproteobacteria</taxon>
        <taxon>Acetobacterales</taxon>
        <taxon>Acetobacteraceae</taxon>
        <taxon>Acetobacter</taxon>
    </lineage>
</organism>
<evidence type="ECO:0000313" key="3">
    <source>
        <dbReference type="Proteomes" id="UP000578000"/>
    </source>
</evidence>